<keyword evidence="4" id="KW-1185">Reference proteome</keyword>
<evidence type="ECO:0000313" key="4">
    <source>
        <dbReference type="Proteomes" id="UP000192578"/>
    </source>
</evidence>
<feature type="region of interest" description="Disordered" evidence="1">
    <location>
        <begin position="461"/>
        <end position="485"/>
    </location>
</feature>
<accession>A0A9X6NC01</accession>
<sequence length="485" mass="50580">MRAENSRRLLTISLCLMFCCGDLHGRPAHRVKRQFGYPSERSQGMQMGAVSNPYGTGALSFGNGLAGPPSIYNNVYPGANPLQPLPMQELIQPILQANGVQQQPQPYNSGSYSPSFSSSSQNGIPQQYPQVYPAGTGFNNNRNPTVFQGQTNPFGNPVSVYPLPVDQTLANQAYLGAQLPTPTAAIPTWQQPNYPTNQNMFVPPGSNFGLGGLANQATPASTARPALTTVLQTSLQESTTTVSPVTSEASIATALIASETTTPTPTTESTIVTESSATTGVTSLTDEAPELTTMTPGGVASSVSTVPTTLTSSVSTIPTTLASSVSTVPTTLAKATTVDPPTTSAGSLTTTSDRITTSDAATKAMTTSLGTSSRISSTAATVAGHPTTNLFSFVSSPRNFSSKATVTLTTKAPSPAPTIPLSFFPPTVAPTDSVDAAENELTPSTSTVQPSRSTTFHSARHELGKLLPVPRNMKALRELKHGKRS</sequence>
<protein>
    <submittedName>
        <fullName evidence="3">Uncharacterized protein</fullName>
    </submittedName>
</protein>
<keyword evidence="2" id="KW-0732">Signal</keyword>
<dbReference type="Proteomes" id="UP000192578">
    <property type="component" value="Unassembled WGS sequence"/>
</dbReference>
<name>A0A9X6NC01_HYPEX</name>
<gene>
    <name evidence="3" type="ORF">BV898_15860</name>
</gene>
<dbReference type="AlphaFoldDB" id="A0A9X6NC01"/>
<evidence type="ECO:0000313" key="3">
    <source>
        <dbReference type="EMBL" id="OWA51375.1"/>
    </source>
</evidence>
<feature type="signal peptide" evidence="2">
    <location>
        <begin position="1"/>
        <end position="25"/>
    </location>
</feature>
<feature type="chain" id="PRO_5040954898" evidence="2">
    <location>
        <begin position="26"/>
        <end position="485"/>
    </location>
</feature>
<evidence type="ECO:0000256" key="2">
    <source>
        <dbReference type="SAM" id="SignalP"/>
    </source>
</evidence>
<proteinExistence type="predicted"/>
<evidence type="ECO:0000256" key="1">
    <source>
        <dbReference type="SAM" id="MobiDB-lite"/>
    </source>
</evidence>
<dbReference type="EMBL" id="MTYJ01000224">
    <property type="protein sequence ID" value="OWA51375.1"/>
    <property type="molecule type" value="Genomic_DNA"/>
</dbReference>
<feature type="compositionally biased region" description="Low complexity" evidence="1">
    <location>
        <begin position="109"/>
        <end position="120"/>
    </location>
</feature>
<comment type="caution">
    <text evidence="3">The sequence shown here is derived from an EMBL/GenBank/DDBJ whole genome shotgun (WGS) entry which is preliminary data.</text>
</comment>
<organism evidence="3 4">
    <name type="scientific">Hypsibius exemplaris</name>
    <name type="common">Freshwater tardigrade</name>
    <dbReference type="NCBI Taxonomy" id="2072580"/>
    <lineage>
        <taxon>Eukaryota</taxon>
        <taxon>Metazoa</taxon>
        <taxon>Ecdysozoa</taxon>
        <taxon>Tardigrada</taxon>
        <taxon>Eutardigrada</taxon>
        <taxon>Parachela</taxon>
        <taxon>Hypsibioidea</taxon>
        <taxon>Hypsibiidae</taxon>
        <taxon>Hypsibius</taxon>
    </lineage>
</organism>
<feature type="region of interest" description="Disordered" evidence="1">
    <location>
        <begin position="101"/>
        <end position="123"/>
    </location>
</feature>
<reference evidence="4" key="1">
    <citation type="submission" date="2017-01" db="EMBL/GenBank/DDBJ databases">
        <title>Comparative genomics of anhydrobiosis in the tardigrade Hypsibius dujardini.</title>
        <authorList>
            <person name="Yoshida Y."/>
            <person name="Koutsovoulos G."/>
            <person name="Laetsch D."/>
            <person name="Stevens L."/>
            <person name="Kumar S."/>
            <person name="Horikawa D."/>
            <person name="Ishino K."/>
            <person name="Komine S."/>
            <person name="Tomita M."/>
            <person name="Blaxter M."/>
            <person name="Arakawa K."/>
        </authorList>
    </citation>
    <scope>NUCLEOTIDE SEQUENCE [LARGE SCALE GENOMIC DNA]</scope>
    <source>
        <strain evidence="4">Z151</strain>
    </source>
</reference>